<dbReference type="InterPro" id="IPR036388">
    <property type="entry name" value="WH-like_DNA-bd_sf"/>
</dbReference>
<organism evidence="4 5">
    <name type="scientific">Frankia nepalensis</name>
    <dbReference type="NCBI Taxonomy" id="1836974"/>
    <lineage>
        <taxon>Bacteria</taxon>
        <taxon>Bacillati</taxon>
        <taxon>Actinomycetota</taxon>
        <taxon>Actinomycetes</taxon>
        <taxon>Frankiales</taxon>
        <taxon>Frankiaceae</taxon>
        <taxon>Frankia</taxon>
    </lineage>
</organism>
<proteinExistence type="predicted"/>
<dbReference type="RefSeq" id="WP_203006803.1">
    <property type="nucleotide sequence ID" value="NZ_JADWYU010000371.1"/>
</dbReference>
<keyword evidence="2" id="KW-0804">Transcription</keyword>
<evidence type="ECO:0000256" key="1">
    <source>
        <dbReference type="ARBA" id="ARBA00023015"/>
    </source>
</evidence>
<dbReference type="Pfam" id="PF13185">
    <property type="entry name" value="GAF_2"/>
    <property type="match status" value="1"/>
</dbReference>
<evidence type="ECO:0000259" key="3">
    <source>
        <dbReference type="SMART" id="SM01012"/>
    </source>
</evidence>
<accession>A0A937RJ07</accession>
<evidence type="ECO:0000313" key="5">
    <source>
        <dbReference type="Proteomes" id="UP000604475"/>
    </source>
</evidence>
<dbReference type="Gene3D" id="1.10.10.10">
    <property type="entry name" value="Winged helix-like DNA-binding domain superfamily/Winged helix DNA-binding domain"/>
    <property type="match status" value="1"/>
</dbReference>
<dbReference type="InterPro" id="IPR003018">
    <property type="entry name" value="GAF"/>
</dbReference>
<dbReference type="Proteomes" id="UP000604475">
    <property type="component" value="Unassembled WGS sequence"/>
</dbReference>
<dbReference type="Pfam" id="PF03861">
    <property type="entry name" value="ANTAR"/>
    <property type="match status" value="1"/>
</dbReference>
<reference evidence="4" key="1">
    <citation type="submission" date="2020-12" db="EMBL/GenBank/DDBJ databases">
        <title>Genomic characterization of non-nitrogen-fixing Frankia strains.</title>
        <authorList>
            <person name="Carlos-Shanley C."/>
            <person name="Guerra T."/>
            <person name="Hahn D."/>
        </authorList>
    </citation>
    <scope>NUCLEOTIDE SEQUENCE</scope>
    <source>
        <strain evidence="4">CN6</strain>
    </source>
</reference>
<feature type="domain" description="ANTAR" evidence="3">
    <location>
        <begin position="158"/>
        <end position="229"/>
    </location>
</feature>
<keyword evidence="1" id="KW-0805">Transcription regulation</keyword>
<dbReference type="SMART" id="SM01012">
    <property type="entry name" value="ANTAR"/>
    <property type="match status" value="1"/>
</dbReference>
<gene>
    <name evidence="4" type="ORF">I7412_39580</name>
</gene>
<dbReference type="InterPro" id="IPR029016">
    <property type="entry name" value="GAF-like_dom_sf"/>
</dbReference>
<dbReference type="GO" id="GO:0003723">
    <property type="term" value="F:RNA binding"/>
    <property type="evidence" value="ECO:0007669"/>
    <property type="project" value="InterPro"/>
</dbReference>
<protein>
    <submittedName>
        <fullName evidence="4">GAF and ANTAR domain-containing protein</fullName>
    </submittedName>
</protein>
<dbReference type="AlphaFoldDB" id="A0A937RJ07"/>
<sequence length="241" mass="25007">MSDPGRLRRELRALLAHGSDALALDRLCAGAVSALPVDGAAISLTTDAGGRGYTGASDPVSAHLDDLQFTLGEGPCWDAARHGHPVLVGDLTGQAARRWPMFTPAVLAAGYQAIFAFPLQIGAIRLGILDLLRVRPGPLDGDALADALIVADVATLTLIDTAAVGSRGHGDPLSGPGPDIFGMYRAEVHQATGMVMAQLGVSAQEALVRLRAHAYAAGRTADEVARDIVARRLRLDGGRLG</sequence>
<dbReference type="EMBL" id="JAEACQ010000375">
    <property type="protein sequence ID" value="MBL7633153.1"/>
    <property type="molecule type" value="Genomic_DNA"/>
</dbReference>
<dbReference type="InterPro" id="IPR005561">
    <property type="entry name" value="ANTAR"/>
</dbReference>
<dbReference type="SUPFAM" id="SSF55781">
    <property type="entry name" value="GAF domain-like"/>
    <property type="match status" value="1"/>
</dbReference>
<name>A0A937RJ07_9ACTN</name>
<evidence type="ECO:0000256" key="2">
    <source>
        <dbReference type="ARBA" id="ARBA00023163"/>
    </source>
</evidence>
<keyword evidence="5" id="KW-1185">Reference proteome</keyword>
<comment type="caution">
    <text evidence="4">The sequence shown here is derived from an EMBL/GenBank/DDBJ whole genome shotgun (WGS) entry which is preliminary data.</text>
</comment>
<dbReference type="Gene3D" id="3.30.450.40">
    <property type="match status" value="1"/>
</dbReference>
<evidence type="ECO:0000313" key="4">
    <source>
        <dbReference type="EMBL" id="MBL7633153.1"/>
    </source>
</evidence>